<evidence type="ECO:0000313" key="4">
    <source>
        <dbReference type="EMBL" id="MBB6215557.1"/>
    </source>
</evidence>
<evidence type="ECO:0000313" key="5">
    <source>
        <dbReference type="Proteomes" id="UP000579281"/>
    </source>
</evidence>
<dbReference type="Pfam" id="PF13408">
    <property type="entry name" value="Zn_ribbon_recom"/>
    <property type="match status" value="1"/>
</dbReference>
<organism evidence="4 5">
    <name type="scientific">Anaerosolibacter carboniphilus</name>
    <dbReference type="NCBI Taxonomy" id="1417629"/>
    <lineage>
        <taxon>Bacteria</taxon>
        <taxon>Bacillati</taxon>
        <taxon>Bacillota</taxon>
        <taxon>Clostridia</taxon>
        <taxon>Peptostreptococcales</taxon>
        <taxon>Thermotaleaceae</taxon>
        <taxon>Anaerosolibacter</taxon>
    </lineage>
</organism>
<dbReference type="PROSITE" id="PS51736">
    <property type="entry name" value="RECOMBINASES_3"/>
    <property type="match status" value="1"/>
</dbReference>
<protein>
    <submittedName>
        <fullName evidence="4">DNA invertase Pin-like site-specific DNA recombinase</fullName>
    </submittedName>
</protein>
<dbReference type="SMART" id="SM00857">
    <property type="entry name" value="Resolvase"/>
    <property type="match status" value="1"/>
</dbReference>
<dbReference type="InterPro" id="IPR025827">
    <property type="entry name" value="Zn_ribbon_recom_dom"/>
</dbReference>
<proteinExistence type="predicted"/>
<dbReference type="Pfam" id="PF07508">
    <property type="entry name" value="Recombinase"/>
    <property type="match status" value="1"/>
</dbReference>
<evidence type="ECO:0000256" key="1">
    <source>
        <dbReference type="SAM" id="Coils"/>
    </source>
</evidence>
<dbReference type="Gene3D" id="3.90.1750.20">
    <property type="entry name" value="Putative Large Serine Recombinase, Chain B, Domain 2"/>
    <property type="match status" value="1"/>
</dbReference>
<dbReference type="SUPFAM" id="SSF53041">
    <property type="entry name" value="Resolvase-like"/>
    <property type="match status" value="1"/>
</dbReference>
<dbReference type="Gene3D" id="3.40.50.1390">
    <property type="entry name" value="Resolvase, N-terminal catalytic domain"/>
    <property type="match status" value="1"/>
</dbReference>
<dbReference type="InterPro" id="IPR011109">
    <property type="entry name" value="DNA_bind_recombinase_dom"/>
</dbReference>
<dbReference type="PANTHER" id="PTHR30461:SF23">
    <property type="entry name" value="DNA RECOMBINASE-RELATED"/>
    <property type="match status" value="1"/>
</dbReference>
<feature type="domain" description="Recombinase" evidence="3">
    <location>
        <begin position="155"/>
        <end position="288"/>
    </location>
</feature>
<dbReference type="Proteomes" id="UP000579281">
    <property type="component" value="Unassembled WGS sequence"/>
</dbReference>
<sequence>MRCAVYARVSTEMEAQKTSIAHQINFFEKYIQEKGWHLYRIYEDMESGRRIDNREGMQQLLADSEERKFDIILTKSISRFARNTLEGLKIIRDLKARNIRFVTIEDGFDSEAYDEFMFTLLLSIAQKESEKISERIRFGKYCRAKNGHYNGSVPPYGYKKVDRHQIAPAEDISVDVVQHIFQLYLEGNGLYKIAKELNDRAYPTPSQWMGKPNGSNVWHQSTIRKILSNQVYVGNLIQNKSATGDLLTGERKRNKEEDFIQVMDTHEGIISYEVFEEVQRRLARNKGKKSISSHHLFSGLLFCGGCGKAMHYKKAKDAYLCGTVNKMGKNQCDGAYIHGQTLLEAVIRDLKTYMIEHIDREAILEDLEREMDNDMKEQTRERNHKLLRKLETKRQRIAELFIEDKLDEDLYRRKMWETENQIALLQLKNENTEESISIDNEAFKRHIMEILELKALDQMILQKLIEKIFVFGKDKIEIHYGFRL</sequence>
<dbReference type="EMBL" id="JACHEN010000008">
    <property type="protein sequence ID" value="MBB6215557.1"/>
    <property type="molecule type" value="Genomic_DNA"/>
</dbReference>
<feature type="coiled-coil region" evidence="1">
    <location>
        <begin position="364"/>
        <end position="435"/>
    </location>
</feature>
<dbReference type="GO" id="GO:0003677">
    <property type="term" value="F:DNA binding"/>
    <property type="evidence" value="ECO:0007669"/>
    <property type="project" value="InterPro"/>
</dbReference>
<evidence type="ECO:0000259" key="2">
    <source>
        <dbReference type="PROSITE" id="PS51736"/>
    </source>
</evidence>
<keyword evidence="5" id="KW-1185">Reference proteome</keyword>
<dbReference type="GO" id="GO:0000150">
    <property type="term" value="F:DNA strand exchange activity"/>
    <property type="evidence" value="ECO:0007669"/>
    <property type="project" value="InterPro"/>
</dbReference>
<dbReference type="InterPro" id="IPR006119">
    <property type="entry name" value="Resolv_N"/>
</dbReference>
<dbReference type="InterPro" id="IPR036162">
    <property type="entry name" value="Resolvase-like_N_sf"/>
</dbReference>
<dbReference type="CDD" id="cd00338">
    <property type="entry name" value="Ser_Recombinase"/>
    <property type="match status" value="1"/>
</dbReference>
<keyword evidence="1" id="KW-0175">Coiled coil</keyword>
<dbReference type="PROSITE" id="PS51737">
    <property type="entry name" value="RECOMBINASE_DNA_BIND"/>
    <property type="match status" value="1"/>
</dbReference>
<dbReference type="RefSeq" id="WP_184309946.1">
    <property type="nucleotide sequence ID" value="NZ_JACHEN010000008.1"/>
</dbReference>
<feature type="domain" description="Resolvase/invertase-type recombinase catalytic" evidence="2">
    <location>
        <begin position="2"/>
        <end position="147"/>
    </location>
</feature>
<dbReference type="AlphaFoldDB" id="A0A841KQ44"/>
<dbReference type="InterPro" id="IPR038109">
    <property type="entry name" value="DNA_bind_recomb_sf"/>
</dbReference>
<name>A0A841KQ44_9FIRM</name>
<accession>A0A841KQ44</accession>
<gene>
    <name evidence="4" type="ORF">HNQ80_001646</name>
</gene>
<dbReference type="Pfam" id="PF00239">
    <property type="entry name" value="Resolvase"/>
    <property type="match status" value="1"/>
</dbReference>
<reference evidence="4 5" key="1">
    <citation type="submission" date="2020-08" db="EMBL/GenBank/DDBJ databases">
        <title>Genomic Encyclopedia of Type Strains, Phase IV (KMG-IV): sequencing the most valuable type-strain genomes for metagenomic binning, comparative biology and taxonomic classification.</title>
        <authorList>
            <person name="Goeker M."/>
        </authorList>
    </citation>
    <scope>NUCLEOTIDE SEQUENCE [LARGE SCALE GENOMIC DNA]</scope>
    <source>
        <strain evidence="4 5">DSM 103526</strain>
    </source>
</reference>
<evidence type="ECO:0000259" key="3">
    <source>
        <dbReference type="PROSITE" id="PS51737"/>
    </source>
</evidence>
<dbReference type="InterPro" id="IPR050639">
    <property type="entry name" value="SSR_resolvase"/>
</dbReference>
<dbReference type="PANTHER" id="PTHR30461">
    <property type="entry name" value="DNA-INVERTASE FROM LAMBDOID PROPHAGE"/>
    <property type="match status" value="1"/>
</dbReference>
<comment type="caution">
    <text evidence="4">The sequence shown here is derived from an EMBL/GenBank/DDBJ whole genome shotgun (WGS) entry which is preliminary data.</text>
</comment>